<proteinExistence type="predicted"/>
<protein>
    <submittedName>
        <fullName evidence="1">Uncharacterized protein</fullName>
    </submittedName>
</protein>
<reference evidence="1 2" key="1">
    <citation type="submission" date="2024-02" db="EMBL/GenBank/DDBJ databases">
        <title>New thermophilic sulfur-oxidizing bacteria from a hot springs of the Uzon caldera (Kamchatka, Russia).</title>
        <authorList>
            <person name="Dukat A.M."/>
            <person name="Elcheninov A.G."/>
            <person name="Frolov E.N."/>
        </authorList>
    </citation>
    <scope>NUCLEOTIDE SEQUENCE [LARGE SCALE GENOMIC DNA]</scope>
    <source>
        <strain evidence="1 2">AK1</strain>
    </source>
</reference>
<dbReference type="Proteomes" id="UP001482231">
    <property type="component" value="Unassembled WGS sequence"/>
</dbReference>
<evidence type="ECO:0000313" key="1">
    <source>
        <dbReference type="EMBL" id="MEO1767073.1"/>
    </source>
</evidence>
<dbReference type="RefSeq" id="WP_347308183.1">
    <property type="nucleotide sequence ID" value="NZ_JBAJEX010000005.1"/>
</dbReference>
<evidence type="ECO:0000313" key="2">
    <source>
        <dbReference type="Proteomes" id="UP001482231"/>
    </source>
</evidence>
<organism evidence="1 2">
    <name type="scientific">Thiobacter aerophilum</name>
    <dbReference type="NCBI Taxonomy" id="3121275"/>
    <lineage>
        <taxon>Bacteria</taxon>
        <taxon>Pseudomonadati</taxon>
        <taxon>Pseudomonadota</taxon>
        <taxon>Betaproteobacteria</taxon>
        <taxon>Burkholderiales</taxon>
        <taxon>Thiobacteraceae</taxon>
        <taxon>Thiobacter</taxon>
    </lineage>
</organism>
<gene>
    <name evidence="1" type="ORF">V6E02_07600</name>
</gene>
<accession>A0ABV0EHW0</accession>
<keyword evidence="2" id="KW-1185">Reference proteome</keyword>
<name>A0ABV0EHW0_9BURK</name>
<sequence>MAITLPPNNTDVPAAYLGAWRKRTADTHSLWLQTTRLHAMIDIPADRPDFSGRASWEQFSDEELMVLAHQGGVAGACIAAEDVLHRRRQLDYLPQRGQAFLRRMRAEGAVLREFCLDGRETAVWERLAGPEGGVVGLRFHDVEVGVAHGDQCRGYLLVVGPHFAYVRDRFVATQRAESLAMLAELKNFTRAQLIAVLDFELSFGRRDGAHPWRIELSTIPFREGRRLMDDAILRRIIDGAGRGPEKIQRQGRSFLRYWTLDEWQPRVSEPAR</sequence>
<dbReference type="EMBL" id="JBAJEX010000005">
    <property type="protein sequence ID" value="MEO1767073.1"/>
    <property type="molecule type" value="Genomic_DNA"/>
</dbReference>
<comment type="caution">
    <text evidence="1">The sequence shown here is derived from an EMBL/GenBank/DDBJ whole genome shotgun (WGS) entry which is preliminary data.</text>
</comment>